<accession>A0ABS4HYJ5</accession>
<dbReference type="InterPro" id="IPR018062">
    <property type="entry name" value="HTH_AraC-typ_CS"/>
</dbReference>
<dbReference type="InterPro" id="IPR014710">
    <property type="entry name" value="RmlC-like_jellyroll"/>
</dbReference>
<dbReference type="InterPro" id="IPR003313">
    <property type="entry name" value="AraC-bd"/>
</dbReference>
<evidence type="ECO:0000256" key="3">
    <source>
        <dbReference type="ARBA" id="ARBA00023163"/>
    </source>
</evidence>
<dbReference type="InterPro" id="IPR009057">
    <property type="entry name" value="Homeodomain-like_sf"/>
</dbReference>
<dbReference type="RefSeq" id="WP_167058996.1">
    <property type="nucleotide sequence ID" value="NZ_JAAOZR010000019.1"/>
</dbReference>
<dbReference type="EMBL" id="JAGGKV010000005">
    <property type="protein sequence ID" value="MBP1963276.1"/>
    <property type="molecule type" value="Genomic_DNA"/>
</dbReference>
<proteinExistence type="predicted"/>
<dbReference type="Pfam" id="PF02311">
    <property type="entry name" value="AraC_binding"/>
    <property type="match status" value="1"/>
</dbReference>
<gene>
    <name evidence="5" type="ORF">J2Z65_002492</name>
</gene>
<name>A0ABS4HYJ5_9BACL</name>
<reference evidence="5 6" key="1">
    <citation type="submission" date="2021-03" db="EMBL/GenBank/DDBJ databases">
        <title>Genomic Encyclopedia of Type Strains, Phase IV (KMG-IV): sequencing the most valuable type-strain genomes for metagenomic binning, comparative biology and taxonomic classification.</title>
        <authorList>
            <person name="Goeker M."/>
        </authorList>
    </citation>
    <scope>NUCLEOTIDE SEQUENCE [LARGE SCALE GENOMIC DNA]</scope>
    <source>
        <strain evidence="5 6">DSM 24950</strain>
    </source>
</reference>
<sequence length="294" mass="34356">MKHTNQIDERAQVFHVLNNRAIRLKYRAVSLECPPITYHYHKGIEVLFIHQGKGTLTLNRKIYKLEAGCVVILQPFQLHRIQFDANPQNPYVRTVLTFEPSIVAPHLKNFSVLSRFFEQIWKEQMSNQVFREERDSTYMLGVLERFYDLVSGWKEKDEDHETASMLILNILDYLTSLHIGGFGGVARPDSHAEKIMNWVEEHYTEPFDLIELAKELHLSKNHVSRLFRAETGGSITEYVIARRIRQACWLLKTESKSIEQIGSLVGIPNFPYFCRIFKKITGFTPIQYRKSQLN</sequence>
<evidence type="ECO:0000256" key="2">
    <source>
        <dbReference type="ARBA" id="ARBA00023125"/>
    </source>
</evidence>
<evidence type="ECO:0000313" key="6">
    <source>
        <dbReference type="Proteomes" id="UP001519344"/>
    </source>
</evidence>
<dbReference type="PROSITE" id="PS00041">
    <property type="entry name" value="HTH_ARAC_FAMILY_1"/>
    <property type="match status" value="1"/>
</dbReference>
<dbReference type="Proteomes" id="UP001519344">
    <property type="component" value="Unassembled WGS sequence"/>
</dbReference>
<dbReference type="PROSITE" id="PS01124">
    <property type="entry name" value="HTH_ARAC_FAMILY_2"/>
    <property type="match status" value="1"/>
</dbReference>
<comment type="caution">
    <text evidence="5">The sequence shown here is derived from an EMBL/GenBank/DDBJ whole genome shotgun (WGS) entry which is preliminary data.</text>
</comment>
<dbReference type="InterPro" id="IPR037923">
    <property type="entry name" value="HTH-like"/>
</dbReference>
<feature type="domain" description="HTH araC/xylS-type" evidence="4">
    <location>
        <begin position="193"/>
        <end position="291"/>
    </location>
</feature>
<evidence type="ECO:0000313" key="5">
    <source>
        <dbReference type="EMBL" id="MBP1963276.1"/>
    </source>
</evidence>
<dbReference type="SMART" id="SM00342">
    <property type="entry name" value="HTH_ARAC"/>
    <property type="match status" value="1"/>
</dbReference>
<keyword evidence="1" id="KW-0805">Transcription regulation</keyword>
<keyword evidence="2" id="KW-0238">DNA-binding</keyword>
<dbReference type="InterPro" id="IPR018060">
    <property type="entry name" value="HTH_AraC"/>
</dbReference>
<evidence type="ECO:0000256" key="1">
    <source>
        <dbReference type="ARBA" id="ARBA00023015"/>
    </source>
</evidence>
<dbReference type="Pfam" id="PF12833">
    <property type="entry name" value="HTH_18"/>
    <property type="match status" value="1"/>
</dbReference>
<evidence type="ECO:0000259" key="4">
    <source>
        <dbReference type="PROSITE" id="PS01124"/>
    </source>
</evidence>
<dbReference type="Gene3D" id="2.60.120.10">
    <property type="entry name" value="Jelly Rolls"/>
    <property type="match status" value="1"/>
</dbReference>
<dbReference type="Gene3D" id="1.10.10.60">
    <property type="entry name" value="Homeodomain-like"/>
    <property type="match status" value="2"/>
</dbReference>
<organism evidence="5 6">
    <name type="scientific">Paenibacillus aceris</name>
    <dbReference type="NCBI Taxonomy" id="869555"/>
    <lineage>
        <taxon>Bacteria</taxon>
        <taxon>Bacillati</taxon>
        <taxon>Bacillota</taxon>
        <taxon>Bacilli</taxon>
        <taxon>Bacillales</taxon>
        <taxon>Paenibacillaceae</taxon>
        <taxon>Paenibacillus</taxon>
    </lineage>
</organism>
<dbReference type="PANTHER" id="PTHR43280">
    <property type="entry name" value="ARAC-FAMILY TRANSCRIPTIONAL REGULATOR"/>
    <property type="match status" value="1"/>
</dbReference>
<keyword evidence="6" id="KW-1185">Reference proteome</keyword>
<dbReference type="SUPFAM" id="SSF46689">
    <property type="entry name" value="Homeodomain-like"/>
    <property type="match status" value="2"/>
</dbReference>
<dbReference type="PANTHER" id="PTHR43280:SF2">
    <property type="entry name" value="HTH-TYPE TRANSCRIPTIONAL REGULATOR EXSA"/>
    <property type="match status" value="1"/>
</dbReference>
<dbReference type="SUPFAM" id="SSF51215">
    <property type="entry name" value="Regulatory protein AraC"/>
    <property type="match status" value="1"/>
</dbReference>
<keyword evidence="3" id="KW-0804">Transcription</keyword>
<protein>
    <submittedName>
        <fullName evidence="5">AraC-like DNA-binding protein/quercetin dioxygenase-like cupin family protein</fullName>
    </submittedName>
</protein>